<feature type="signal peptide" evidence="1">
    <location>
        <begin position="1"/>
        <end position="23"/>
    </location>
</feature>
<evidence type="ECO:0000313" key="3">
    <source>
        <dbReference type="EMBL" id="RWR10026.1"/>
    </source>
</evidence>
<dbReference type="AlphaFoldDB" id="A0A443ISZ1"/>
<sequence>MIRSVAPSLILAAALAQPLSGHAQEAQPPGIAGVEILPGWRAPDGSRIAAIRIGLDPGWKTYWRVPGEAGIPPMLDFTGSRNIAELQVIWPVPTAFDQNGMRSIGYHDVLVLPVRITPHDPAEPVMLDAVMDFGVCRNICVPVSVRLDVDLEGPGAPDDRISAAMEDVPVPRPGLARCTTEPVSDGTRVTARIDLPDGHDAGDQDRVALFELRSHPMWVSESTMSREGGVLIASADFVPDDARPFALDQSDLRITLLDNPVEGNAQAIEIDGCPAE</sequence>
<keyword evidence="4" id="KW-1185">Reference proteome</keyword>
<dbReference type="RefSeq" id="WP_128270123.1">
    <property type="nucleotide sequence ID" value="NZ_SAUW01000013.1"/>
</dbReference>
<evidence type="ECO:0000259" key="2">
    <source>
        <dbReference type="Pfam" id="PF11412"/>
    </source>
</evidence>
<dbReference type="InterPro" id="IPR028250">
    <property type="entry name" value="DsbDN"/>
</dbReference>
<proteinExistence type="predicted"/>
<reference evidence="3 4" key="1">
    <citation type="submission" date="2019-01" db="EMBL/GenBank/DDBJ databases">
        <title>Sinorhodobacter populi sp. nov. isolated from the symptomatic bark tissue of Populus euramericana canker.</title>
        <authorList>
            <person name="Xu G."/>
        </authorList>
    </citation>
    <scope>NUCLEOTIDE SEQUENCE [LARGE SCALE GENOMIC DNA]</scope>
    <source>
        <strain evidence="3 4">2D-5</strain>
    </source>
</reference>
<evidence type="ECO:0000313" key="4">
    <source>
        <dbReference type="Proteomes" id="UP000285710"/>
    </source>
</evidence>
<name>A0A443ISZ1_9RHOB</name>
<organism evidence="3 4">
    <name type="scientific">Paenirhodobacter populi</name>
    <dbReference type="NCBI Taxonomy" id="2306993"/>
    <lineage>
        <taxon>Bacteria</taxon>
        <taxon>Pseudomonadati</taxon>
        <taxon>Pseudomonadota</taxon>
        <taxon>Alphaproteobacteria</taxon>
        <taxon>Rhodobacterales</taxon>
        <taxon>Rhodobacter group</taxon>
        <taxon>Paenirhodobacter</taxon>
    </lineage>
</organism>
<feature type="chain" id="PRO_5019129159" description="Thiol:disulfide interchange protein DsbD N-terminal domain-containing protein" evidence="1">
    <location>
        <begin position="24"/>
        <end position="276"/>
    </location>
</feature>
<protein>
    <recommendedName>
        <fullName evidence="2">Thiol:disulfide interchange protein DsbD N-terminal domain-containing protein</fullName>
    </recommendedName>
</protein>
<comment type="caution">
    <text evidence="3">The sequence shown here is derived from an EMBL/GenBank/DDBJ whole genome shotgun (WGS) entry which is preliminary data.</text>
</comment>
<dbReference type="EMBL" id="SAUW01000013">
    <property type="protein sequence ID" value="RWR10026.1"/>
    <property type="molecule type" value="Genomic_DNA"/>
</dbReference>
<dbReference type="Pfam" id="PF11412">
    <property type="entry name" value="DsbD_N"/>
    <property type="match status" value="1"/>
</dbReference>
<dbReference type="Proteomes" id="UP000285710">
    <property type="component" value="Unassembled WGS sequence"/>
</dbReference>
<accession>A0A443ISZ1</accession>
<reference evidence="3 4" key="2">
    <citation type="submission" date="2019-01" db="EMBL/GenBank/DDBJ databases">
        <authorList>
            <person name="Li Y."/>
        </authorList>
    </citation>
    <scope>NUCLEOTIDE SEQUENCE [LARGE SCALE GENOMIC DNA]</scope>
    <source>
        <strain evidence="3 4">2D-5</strain>
    </source>
</reference>
<evidence type="ECO:0000256" key="1">
    <source>
        <dbReference type="SAM" id="SignalP"/>
    </source>
</evidence>
<keyword evidence="1" id="KW-0732">Signal</keyword>
<gene>
    <name evidence="3" type="ORF">D2T33_13625</name>
</gene>
<feature type="domain" description="Thiol:disulfide interchange protein DsbD N-terminal" evidence="2">
    <location>
        <begin position="36"/>
        <end position="147"/>
    </location>
</feature>